<organism evidence="1 2">
    <name type="scientific">Ixodes persulcatus</name>
    <name type="common">Taiga tick</name>
    <dbReference type="NCBI Taxonomy" id="34615"/>
    <lineage>
        <taxon>Eukaryota</taxon>
        <taxon>Metazoa</taxon>
        <taxon>Ecdysozoa</taxon>
        <taxon>Arthropoda</taxon>
        <taxon>Chelicerata</taxon>
        <taxon>Arachnida</taxon>
        <taxon>Acari</taxon>
        <taxon>Parasitiformes</taxon>
        <taxon>Ixodida</taxon>
        <taxon>Ixodoidea</taxon>
        <taxon>Ixodidae</taxon>
        <taxon>Ixodinae</taxon>
        <taxon>Ixodes</taxon>
    </lineage>
</organism>
<keyword evidence="2" id="KW-1185">Reference proteome</keyword>
<dbReference type="EMBL" id="JABSTQ010010348">
    <property type="protein sequence ID" value="KAG0421551.1"/>
    <property type="molecule type" value="Genomic_DNA"/>
</dbReference>
<comment type="caution">
    <text evidence="1">The sequence shown here is derived from an EMBL/GenBank/DDBJ whole genome shotgun (WGS) entry which is preliminary data.</text>
</comment>
<evidence type="ECO:0000313" key="1">
    <source>
        <dbReference type="EMBL" id="KAG0421551.1"/>
    </source>
</evidence>
<reference evidence="1 2" key="1">
    <citation type="journal article" date="2020" name="Cell">
        <title>Large-Scale Comparative Analyses of Tick Genomes Elucidate Their Genetic Diversity and Vector Capacities.</title>
        <authorList>
            <consortium name="Tick Genome and Microbiome Consortium (TIGMIC)"/>
            <person name="Jia N."/>
            <person name="Wang J."/>
            <person name="Shi W."/>
            <person name="Du L."/>
            <person name="Sun Y."/>
            <person name="Zhan W."/>
            <person name="Jiang J.F."/>
            <person name="Wang Q."/>
            <person name="Zhang B."/>
            <person name="Ji P."/>
            <person name="Bell-Sakyi L."/>
            <person name="Cui X.M."/>
            <person name="Yuan T.T."/>
            <person name="Jiang B.G."/>
            <person name="Yang W.F."/>
            <person name="Lam T.T."/>
            <person name="Chang Q.C."/>
            <person name="Ding S.J."/>
            <person name="Wang X.J."/>
            <person name="Zhu J.G."/>
            <person name="Ruan X.D."/>
            <person name="Zhao L."/>
            <person name="Wei J.T."/>
            <person name="Ye R.Z."/>
            <person name="Que T.C."/>
            <person name="Du C.H."/>
            <person name="Zhou Y.H."/>
            <person name="Cheng J.X."/>
            <person name="Dai P.F."/>
            <person name="Guo W.B."/>
            <person name="Han X.H."/>
            <person name="Huang E.J."/>
            <person name="Li L.F."/>
            <person name="Wei W."/>
            <person name="Gao Y.C."/>
            <person name="Liu J.Z."/>
            <person name="Shao H.Z."/>
            <person name="Wang X."/>
            <person name="Wang C.C."/>
            <person name="Yang T.C."/>
            <person name="Huo Q.B."/>
            <person name="Li W."/>
            <person name="Chen H.Y."/>
            <person name="Chen S.E."/>
            <person name="Zhou L.G."/>
            <person name="Ni X.B."/>
            <person name="Tian J.H."/>
            <person name="Sheng Y."/>
            <person name="Liu T."/>
            <person name="Pan Y.S."/>
            <person name="Xia L.Y."/>
            <person name="Li J."/>
            <person name="Zhao F."/>
            <person name="Cao W.C."/>
        </authorList>
    </citation>
    <scope>NUCLEOTIDE SEQUENCE [LARGE SCALE GENOMIC DNA]</scope>
    <source>
        <strain evidence="1">Iper-2018</strain>
    </source>
</reference>
<proteinExistence type="predicted"/>
<dbReference type="Proteomes" id="UP000805193">
    <property type="component" value="Unassembled WGS sequence"/>
</dbReference>
<protein>
    <submittedName>
        <fullName evidence="1">Uncharacterized protein</fullName>
    </submittedName>
</protein>
<gene>
    <name evidence="1" type="ORF">HPB47_002561</name>
</gene>
<name>A0AC60PLU8_IXOPE</name>
<accession>A0AC60PLU8</accession>
<feature type="non-terminal residue" evidence="1">
    <location>
        <position position="1"/>
    </location>
</feature>
<sequence>LITSRITYATPYLTLTQGDKGKVNIIIRKACKIALGLLLYTSTTRLMNLGLHNTYQELTDAHLAPTTDAEHSNAKPVRVAKSNQYSEILAHLRGQRHRFPEKWLFDAPCYQSHALQICDRALYGSVVELPGFVSIEKAMVFCGRELPVRVVLVTGSSGFLGQHVVRQLQDGELPGVEEVRLFDAGHCENRLGHGTSVPMSVPMKETMASVCNAQAVNAAFEGVDCVIHCASLIDVNFFPDAELLEAVNVQGTRNVIEACVRQSVPLLVFTGTVSSGQGGKDQWAATHGYAGPYGESKERAARLVMAASGRHLADGGTRLRTLVLHQTPIYGEQDQRLVTEFMRCAGWTLNTLVRIGKGFQTMYAGNAAAAHLRGVQSLSRSPALSGRALVITDDTPDDLYELVRPFLASRGYGVSPFALPYALALVLSLLVVCVLALARTLNVKLPVPAPTPSTVAYLCHGPVLDGRDGRLALGYEPRFTAVESVRRSLLYYSTVSL</sequence>
<evidence type="ECO:0000313" key="2">
    <source>
        <dbReference type="Proteomes" id="UP000805193"/>
    </source>
</evidence>